<feature type="domain" description="CzcB N-terminal" evidence="3">
    <location>
        <begin position="47"/>
        <end position="138"/>
    </location>
</feature>
<dbReference type="Gene3D" id="2.40.50.100">
    <property type="match status" value="1"/>
</dbReference>
<dbReference type="PANTHER" id="PTHR30097">
    <property type="entry name" value="CATION EFFLUX SYSTEM PROTEIN CUSB"/>
    <property type="match status" value="1"/>
</dbReference>
<evidence type="ECO:0000259" key="5">
    <source>
        <dbReference type="Pfam" id="PF25975"/>
    </source>
</evidence>
<keyword evidence="1" id="KW-0813">Transport</keyword>
<feature type="chain" id="PRO_5021271309" evidence="2">
    <location>
        <begin position="29"/>
        <end position="413"/>
    </location>
</feature>
<feature type="domain" description="CzcB-like C-terminal circularly permuted SH3-like" evidence="5">
    <location>
        <begin position="341"/>
        <end position="401"/>
    </location>
</feature>
<comment type="caution">
    <text evidence="6">The sequence shown here is derived from an EMBL/GenBank/DDBJ whole genome shotgun (WGS) entry which is preliminary data.</text>
</comment>
<proteinExistence type="predicted"/>
<dbReference type="InterPro" id="IPR058647">
    <property type="entry name" value="BSH_CzcB-like"/>
</dbReference>
<keyword evidence="7" id="KW-1185">Reference proteome</keyword>
<gene>
    <name evidence="6" type="ORF">EPA86_00715</name>
</gene>
<dbReference type="InterPro" id="IPR058646">
    <property type="entry name" value="CzcB_N"/>
</dbReference>
<dbReference type="EMBL" id="SAWY01000001">
    <property type="protein sequence ID" value="TPH19281.1"/>
    <property type="molecule type" value="Genomic_DNA"/>
</dbReference>
<protein>
    <submittedName>
        <fullName evidence="6">HlyD family efflux transporter periplasmic adaptor subunit</fullName>
    </submittedName>
</protein>
<dbReference type="OrthoDB" id="9768185at2"/>
<dbReference type="Pfam" id="PF25973">
    <property type="entry name" value="BSH_CzcB"/>
    <property type="match status" value="1"/>
</dbReference>
<dbReference type="InterPro" id="IPR051909">
    <property type="entry name" value="MFP_Cation_Efflux"/>
</dbReference>
<evidence type="ECO:0000259" key="3">
    <source>
        <dbReference type="Pfam" id="PF25971"/>
    </source>
</evidence>
<dbReference type="GO" id="GO:0015679">
    <property type="term" value="P:plasma membrane copper ion transport"/>
    <property type="evidence" value="ECO:0007669"/>
    <property type="project" value="TreeGrafter"/>
</dbReference>
<sequence length="413" mass="45450">MKISNILASLLVASLTLFLASVSEVALAGDHHKQEQQEEVEKGVNNGRMLRDGDFAIELSLFEQGLAPEYRVYATMAEKMLPAAEVDVSIKLTRLGGVVDDINFSNEGNYLRGDMEIYEPHSFVVDLTASYQGKKYHWSYESFEGRTFIQDAMAKSMNIETEIVSSQELQETITVYGQLALPKSAIRHIRARFPGEIISLNVALGDKVSKGQNLMVVESNESLQRYTIKAPLSGVITFQEAGVGEQTGEQTLLTITDNSKLTAELSVFPMEQGKVTVGDKVNMTVAGSDVLYSAKIKDALVSVNNQQAKIFRADIDNASGRLQVGQFIRAKIIVDTYTVPLAVKSAGLQSFRDFTVVFAKVGQEYEVRMLNLGRASGPWREVLSGIKEGTEYVTENSYIIKADIDKSGAAHDH</sequence>
<feature type="domain" description="CzcB-like barrel-sandwich hybrid" evidence="4">
    <location>
        <begin position="186"/>
        <end position="256"/>
    </location>
</feature>
<dbReference type="InterPro" id="IPR058649">
    <property type="entry name" value="CzcB_C"/>
</dbReference>
<reference evidence="6 7" key="1">
    <citation type="submission" date="2019-01" db="EMBL/GenBank/DDBJ databases">
        <title>Litorilituus lipolytica sp. nov., isolated from intertidal sand of the Yellow Sea in China.</title>
        <authorList>
            <person name="Liu A."/>
        </authorList>
    </citation>
    <scope>NUCLEOTIDE SEQUENCE [LARGE SCALE GENOMIC DNA]</scope>
    <source>
        <strain evidence="6 7">RZ04</strain>
    </source>
</reference>
<dbReference type="PANTHER" id="PTHR30097:SF4">
    <property type="entry name" value="SLR6042 PROTEIN"/>
    <property type="match status" value="1"/>
</dbReference>
<dbReference type="GO" id="GO:0030288">
    <property type="term" value="C:outer membrane-bounded periplasmic space"/>
    <property type="evidence" value="ECO:0007669"/>
    <property type="project" value="TreeGrafter"/>
</dbReference>
<dbReference type="GO" id="GO:0046914">
    <property type="term" value="F:transition metal ion binding"/>
    <property type="evidence" value="ECO:0007669"/>
    <property type="project" value="TreeGrafter"/>
</dbReference>
<keyword evidence="2" id="KW-0732">Signal</keyword>
<feature type="signal peptide" evidence="2">
    <location>
        <begin position="1"/>
        <end position="28"/>
    </location>
</feature>
<dbReference type="Gene3D" id="2.40.420.20">
    <property type="match status" value="1"/>
</dbReference>
<evidence type="ECO:0000313" key="6">
    <source>
        <dbReference type="EMBL" id="TPH19281.1"/>
    </source>
</evidence>
<evidence type="ECO:0000313" key="7">
    <source>
        <dbReference type="Proteomes" id="UP000315303"/>
    </source>
</evidence>
<dbReference type="Proteomes" id="UP000315303">
    <property type="component" value="Unassembled WGS sequence"/>
</dbReference>
<dbReference type="SUPFAM" id="SSF51230">
    <property type="entry name" value="Single hybrid motif"/>
    <property type="match status" value="1"/>
</dbReference>
<organism evidence="6 7">
    <name type="scientific">Litorilituus lipolyticus</name>
    <dbReference type="NCBI Taxonomy" id="2491017"/>
    <lineage>
        <taxon>Bacteria</taxon>
        <taxon>Pseudomonadati</taxon>
        <taxon>Pseudomonadota</taxon>
        <taxon>Gammaproteobacteria</taxon>
        <taxon>Alteromonadales</taxon>
        <taxon>Colwelliaceae</taxon>
        <taxon>Litorilituus</taxon>
    </lineage>
</organism>
<dbReference type="AlphaFoldDB" id="A0A502LAI5"/>
<name>A0A502LAI5_9GAMM</name>
<evidence type="ECO:0000256" key="1">
    <source>
        <dbReference type="ARBA" id="ARBA00022448"/>
    </source>
</evidence>
<dbReference type="Pfam" id="PF25971">
    <property type="entry name" value="CzcB_N"/>
    <property type="match status" value="1"/>
</dbReference>
<dbReference type="Pfam" id="PF25975">
    <property type="entry name" value="CzcB_C"/>
    <property type="match status" value="1"/>
</dbReference>
<evidence type="ECO:0000259" key="4">
    <source>
        <dbReference type="Pfam" id="PF25973"/>
    </source>
</evidence>
<dbReference type="InterPro" id="IPR011053">
    <property type="entry name" value="Single_hybrid_motif"/>
</dbReference>
<evidence type="ECO:0000256" key="2">
    <source>
        <dbReference type="SAM" id="SignalP"/>
    </source>
</evidence>
<accession>A0A502LAI5</accession>
<dbReference type="RefSeq" id="WP_140600884.1">
    <property type="nucleotide sequence ID" value="NZ_SAWY01000001.1"/>
</dbReference>
<dbReference type="GO" id="GO:0060003">
    <property type="term" value="P:copper ion export"/>
    <property type="evidence" value="ECO:0007669"/>
    <property type="project" value="TreeGrafter"/>
</dbReference>